<reference evidence="2 3" key="1">
    <citation type="submission" date="2012-02" db="EMBL/GenBank/DDBJ databases">
        <title>Complete sequence of chromosome of Singulisphaera acidiphila DSM 18658.</title>
        <authorList>
            <consortium name="US DOE Joint Genome Institute (JGI-PGF)"/>
            <person name="Lucas S."/>
            <person name="Copeland A."/>
            <person name="Lapidus A."/>
            <person name="Glavina del Rio T."/>
            <person name="Dalin E."/>
            <person name="Tice H."/>
            <person name="Bruce D."/>
            <person name="Goodwin L."/>
            <person name="Pitluck S."/>
            <person name="Peters L."/>
            <person name="Ovchinnikova G."/>
            <person name="Chertkov O."/>
            <person name="Kyrpides N."/>
            <person name="Mavromatis K."/>
            <person name="Ivanova N."/>
            <person name="Brettin T."/>
            <person name="Detter J.C."/>
            <person name="Han C."/>
            <person name="Larimer F."/>
            <person name="Land M."/>
            <person name="Hauser L."/>
            <person name="Markowitz V."/>
            <person name="Cheng J.-F."/>
            <person name="Hugenholtz P."/>
            <person name="Woyke T."/>
            <person name="Wu D."/>
            <person name="Tindall B."/>
            <person name="Pomrenke H."/>
            <person name="Brambilla E."/>
            <person name="Klenk H.-P."/>
            <person name="Eisen J.A."/>
        </authorList>
    </citation>
    <scope>NUCLEOTIDE SEQUENCE [LARGE SCALE GENOMIC DNA]</scope>
    <source>
        <strain evidence="3">ATCC BAA-1392 / DSM 18658 / VKM B-2454 / MOB10</strain>
    </source>
</reference>
<sequence length="365" mass="39721">MAKSISAPVGEGGSNRTADVKTIQELLNRIPTSKGGPQPLLAVDGLVGPKTIGAIRNFQRFHFGWSDGRVDTNNVTIAKLNELATGPPAPPHPPVRFEETKVNNGFDKKVNPPWQMVPVAGFKLVKVTNTNGVTFSCKNPAIASVVQISPNLIQIGGLSHATTLIEAKDASGNLLGTLEVAVKNKKTIVTSFFYVEDSAKPVKHRTTRSLGDEVKLTKLVNDIYEPQANIEFKVRSAKPLVINKDLGNVVRWARAIPGVPLSEDEWELIKSKRDPGADYNVFFVWEYEQDATPNIDDVEAGTIDTDKMTILEDNLTDITADEVLAHEAGHFLKVHDHSTDSDDLMVGAGKSKLKIPKAHANVMNP</sequence>
<dbReference type="SUPFAM" id="SSF47090">
    <property type="entry name" value="PGBD-like"/>
    <property type="match status" value="1"/>
</dbReference>
<dbReference type="Proteomes" id="UP000010798">
    <property type="component" value="Chromosome"/>
</dbReference>
<gene>
    <name evidence="2" type="ordered locus">Sinac_2129</name>
</gene>
<dbReference type="RefSeq" id="WP_015245629.1">
    <property type="nucleotide sequence ID" value="NC_019892.1"/>
</dbReference>
<dbReference type="AlphaFoldDB" id="L0DCA4"/>
<evidence type="ECO:0000313" key="2">
    <source>
        <dbReference type="EMBL" id="AGA26463.1"/>
    </source>
</evidence>
<organism evidence="2 3">
    <name type="scientific">Singulisphaera acidiphila (strain ATCC BAA-1392 / DSM 18658 / VKM B-2454 / MOB10)</name>
    <dbReference type="NCBI Taxonomy" id="886293"/>
    <lineage>
        <taxon>Bacteria</taxon>
        <taxon>Pseudomonadati</taxon>
        <taxon>Planctomycetota</taxon>
        <taxon>Planctomycetia</taxon>
        <taxon>Isosphaerales</taxon>
        <taxon>Isosphaeraceae</taxon>
        <taxon>Singulisphaera</taxon>
    </lineage>
</organism>
<keyword evidence="3" id="KW-1185">Reference proteome</keyword>
<dbReference type="OrthoDB" id="932638at2"/>
<dbReference type="KEGG" id="saci:Sinac_2129"/>
<accession>L0DCA4</accession>
<protein>
    <submittedName>
        <fullName evidence="2">Putative peptidoglycan-binding domain-containing protein</fullName>
    </submittedName>
</protein>
<dbReference type="eggNOG" id="COG3409">
    <property type="taxonomic scope" value="Bacteria"/>
</dbReference>
<name>L0DCA4_SINAD</name>
<dbReference type="InterPro" id="IPR002477">
    <property type="entry name" value="Peptidoglycan-bd-like"/>
</dbReference>
<dbReference type="Gene3D" id="1.10.101.10">
    <property type="entry name" value="PGBD-like superfamily/PGBD"/>
    <property type="match status" value="1"/>
</dbReference>
<dbReference type="InterPro" id="IPR036366">
    <property type="entry name" value="PGBDSf"/>
</dbReference>
<evidence type="ECO:0000259" key="1">
    <source>
        <dbReference type="Pfam" id="PF01471"/>
    </source>
</evidence>
<proteinExistence type="predicted"/>
<evidence type="ECO:0000313" key="3">
    <source>
        <dbReference type="Proteomes" id="UP000010798"/>
    </source>
</evidence>
<dbReference type="InterPro" id="IPR036365">
    <property type="entry name" value="PGBD-like_sf"/>
</dbReference>
<dbReference type="EMBL" id="CP003364">
    <property type="protein sequence ID" value="AGA26463.1"/>
    <property type="molecule type" value="Genomic_DNA"/>
</dbReference>
<dbReference type="HOGENOM" id="CLU_758399_0_0_0"/>
<dbReference type="Pfam" id="PF01471">
    <property type="entry name" value="PG_binding_1"/>
    <property type="match status" value="1"/>
</dbReference>
<feature type="domain" description="Peptidoglycan binding-like" evidence="1">
    <location>
        <begin position="18"/>
        <end position="73"/>
    </location>
</feature>